<sequence>MNQNYMMHLNLIATYNSQSCLALCLMEECSHDEDVYYTRNYSCYFIKLIRINFEVKPIHEY</sequence>
<proteinExistence type="predicted"/>
<name>A0A396I3K5_MEDTR</name>
<organism evidence="1 2">
    <name type="scientific">Medicago truncatula</name>
    <name type="common">Barrel medic</name>
    <name type="synonym">Medicago tribuloides</name>
    <dbReference type="NCBI Taxonomy" id="3880"/>
    <lineage>
        <taxon>Eukaryota</taxon>
        <taxon>Viridiplantae</taxon>
        <taxon>Streptophyta</taxon>
        <taxon>Embryophyta</taxon>
        <taxon>Tracheophyta</taxon>
        <taxon>Spermatophyta</taxon>
        <taxon>Magnoliopsida</taxon>
        <taxon>eudicotyledons</taxon>
        <taxon>Gunneridae</taxon>
        <taxon>Pentapetalae</taxon>
        <taxon>rosids</taxon>
        <taxon>fabids</taxon>
        <taxon>Fabales</taxon>
        <taxon>Fabaceae</taxon>
        <taxon>Papilionoideae</taxon>
        <taxon>50 kb inversion clade</taxon>
        <taxon>NPAAA clade</taxon>
        <taxon>Hologalegina</taxon>
        <taxon>IRL clade</taxon>
        <taxon>Trifolieae</taxon>
        <taxon>Medicago</taxon>
    </lineage>
</organism>
<dbReference type="Gramene" id="rna21357">
    <property type="protein sequence ID" value="RHN59343.1"/>
    <property type="gene ID" value="gene21357"/>
</dbReference>
<dbReference type="Proteomes" id="UP000265566">
    <property type="component" value="Chromosome 4"/>
</dbReference>
<protein>
    <submittedName>
        <fullName evidence="1">Uncharacterized protein</fullName>
    </submittedName>
</protein>
<comment type="caution">
    <text evidence="1">The sequence shown here is derived from an EMBL/GenBank/DDBJ whole genome shotgun (WGS) entry which is preliminary data.</text>
</comment>
<reference evidence="2" key="1">
    <citation type="journal article" date="2018" name="Nat. Plants">
        <title>Whole-genome landscape of Medicago truncatula symbiotic genes.</title>
        <authorList>
            <person name="Pecrix Y."/>
            <person name="Staton S.E."/>
            <person name="Sallet E."/>
            <person name="Lelandais-Briere C."/>
            <person name="Moreau S."/>
            <person name="Carrere S."/>
            <person name="Blein T."/>
            <person name="Jardinaud M.F."/>
            <person name="Latrasse D."/>
            <person name="Zouine M."/>
            <person name="Zahm M."/>
            <person name="Kreplak J."/>
            <person name="Mayjonade B."/>
            <person name="Satge C."/>
            <person name="Perez M."/>
            <person name="Cauet S."/>
            <person name="Marande W."/>
            <person name="Chantry-Darmon C."/>
            <person name="Lopez-Roques C."/>
            <person name="Bouchez O."/>
            <person name="Berard A."/>
            <person name="Debelle F."/>
            <person name="Munos S."/>
            <person name="Bendahmane A."/>
            <person name="Berges H."/>
            <person name="Niebel A."/>
            <person name="Buitink J."/>
            <person name="Frugier F."/>
            <person name="Benhamed M."/>
            <person name="Crespi M."/>
            <person name="Gouzy J."/>
            <person name="Gamas P."/>
        </authorList>
    </citation>
    <scope>NUCLEOTIDE SEQUENCE [LARGE SCALE GENOMIC DNA]</scope>
    <source>
        <strain evidence="2">cv. Jemalong A17</strain>
    </source>
</reference>
<gene>
    <name evidence="1" type="ORF">MtrunA17_Chr4g0012231</name>
</gene>
<evidence type="ECO:0000313" key="1">
    <source>
        <dbReference type="EMBL" id="RHN59343.1"/>
    </source>
</evidence>
<dbReference type="AlphaFoldDB" id="A0A396I3K5"/>
<accession>A0A396I3K5</accession>
<evidence type="ECO:0000313" key="2">
    <source>
        <dbReference type="Proteomes" id="UP000265566"/>
    </source>
</evidence>
<dbReference type="EMBL" id="PSQE01000004">
    <property type="protein sequence ID" value="RHN59343.1"/>
    <property type="molecule type" value="Genomic_DNA"/>
</dbReference>